<dbReference type="Pfam" id="PF07702">
    <property type="entry name" value="UTRA"/>
    <property type="match status" value="1"/>
</dbReference>
<dbReference type="SMART" id="SM00345">
    <property type="entry name" value="HTH_GNTR"/>
    <property type="match status" value="1"/>
</dbReference>
<dbReference type="Proteomes" id="UP000266677">
    <property type="component" value="Unassembled WGS sequence"/>
</dbReference>
<gene>
    <name evidence="5" type="ORF">D5S18_03180</name>
</gene>
<sequence>MRQADRLQERRSPPVAPRYREIADELREAIYRGDYRPGDLLPSGEELSRRHGISRETASKVHRLLAQEGLADAVRRGGTRVRINPPRRLITRDRKAYRDEIGYFFDTAAQNWRALGPVRIARVPAPWDVAPLLGIEPGTEVLIRDRVIGDPGTGTVHQLTASYLPLALVAELPILEATDTGPGGIYDRLEEAGHGPLTWHEYLTARAASAHETEAFGLRAGVPVQRLIRTSTDPGGLVCEVNAISLPADRVEIGYRIERDTTAIHAGP</sequence>
<dbReference type="InterPro" id="IPR000524">
    <property type="entry name" value="Tscrpt_reg_HTH_GntR"/>
</dbReference>
<evidence type="ECO:0000256" key="1">
    <source>
        <dbReference type="ARBA" id="ARBA00023015"/>
    </source>
</evidence>
<protein>
    <submittedName>
        <fullName evidence="5">GntR family transcriptional regulator</fullName>
    </submittedName>
</protein>
<dbReference type="PANTHER" id="PTHR44846:SF17">
    <property type="entry name" value="GNTR-FAMILY TRANSCRIPTIONAL REGULATOR"/>
    <property type="match status" value="1"/>
</dbReference>
<evidence type="ECO:0000256" key="2">
    <source>
        <dbReference type="ARBA" id="ARBA00023125"/>
    </source>
</evidence>
<dbReference type="SMART" id="SM00866">
    <property type="entry name" value="UTRA"/>
    <property type="match status" value="1"/>
</dbReference>
<reference evidence="5 6" key="1">
    <citation type="submission" date="2018-09" db="EMBL/GenBank/DDBJ databases">
        <title>YIM PH21274 draft genome.</title>
        <authorList>
            <person name="Miao C."/>
        </authorList>
    </citation>
    <scope>NUCLEOTIDE SEQUENCE [LARGE SCALE GENOMIC DNA]</scope>
    <source>
        <strain evidence="5 6">YIM PH 21724</strain>
    </source>
</reference>
<keyword evidence="3" id="KW-0804">Transcription</keyword>
<evidence type="ECO:0000256" key="3">
    <source>
        <dbReference type="ARBA" id="ARBA00023163"/>
    </source>
</evidence>
<dbReference type="CDD" id="cd07377">
    <property type="entry name" value="WHTH_GntR"/>
    <property type="match status" value="1"/>
</dbReference>
<dbReference type="GO" id="GO:0003700">
    <property type="term" value="F:DNA-binding transcription factor activity"/>
    <property type="evidence" value="ECO:0007669"/>
    <property type="project" value="InterPro"/>
</dbReference>
<dbReference type="InterPro" id="IPR036388">
    <property type="entry name" value="WH-like_DNA-bd_sf"/>
</dbReference>
<dbReference type="Pfam" id="PF00392">
    <property type="entry name" value="GntR"/>
    <property type="match status" value="1"/>
</dbReference>
<dbReference type="InterPro" id="IPR050679">
    <property type="entry name" value="Bact_HTH_transcr_reg"/>
</dbReference>
<proteinExistence type="predicted"/>
<dbReference type="AlphaFoldDB" id="A0A3A4K3J5"/>
<evidence type="ECO:0000313" key="5">
    <source>
        <dbReference type="EMBL" id="RJO79443.1"/>
    </source>
</evidence>
<dbReference type="PROSITE" id="PS50949">
    <property type="entry name" value="HTH_GNTR"/>
    <property type="match status" value="1"/>
</dbReference>
<dbReference type="InterPro" id="IPR011663">
    <property type="entry name" value="UTRA"/>
</dbReference>
<comment type="caution">
    <text evidence="5">The sequence shown here is derived from an EMBL/GenBank/DDBJ whole genome shotgun (WGS) entry which is preliminary data.</text>
</comment>
<dbReference type="EMBL" id="QZFU01000010">
    <property type="protein sequence ID" value="RJO79443.1"/>
    <property type="molecule type" value="Genomic_DNA"/>
</dbReference>
<dbReference type="InterPro" id="IPR028978">
    <property type="entry name" value="Chorismate_lyase_/UTRA_dom_sf"/>
</dbReference>
<dbReference type="OrthoDB" id="120836at2"/>
<dbReference type="Gene3D" id="1.10.10.10">
    <property type="entry name" value="Winged helix-like DNA-binding domain superfamily/Winged helix DNA-binding domain"/>
    <property type="match status" value="1"/>
</dbReference>
<evidence type="ECO:0000313" key="6">
    <source>
        <dbReference type="Proteomes" id="UP000266677"/>
    </source>
</evidence>
<keyword evidence="6" id="KW-1185">Reference proteome</keyword>
<keyword evidence="2" id="KW-0238">DNA-binding</keyword>
<dbReference type="SUPFAM" id="SSF64288">
    <property type="entry name" value="Chorismate lyase-like"/>
    <property type="match status" value="1"/>
</dbReference>
<name>A0A3A4K3J5_9NOCA</name>
<dbReference type="Gene3D" id="3.40.1410.10">
    <property type="entry name" value="Chorismate lyase-like"/>
    <property type="match status" value="1"/>
</dbReference>
<feature type="domain" description="HTH gntR-type" evidence="4">
    <location>
        <begin position="16"/>
        <end position="84"/>
    </location>
</feature>
<dbReference type="InterPro" id="IPR036390">
    <property type="entry name" value="WH_DNA-bd_sf"/>
</dbReference>
<dbReference type="GO" id="GO:0003677">
    <property type="term" value="F:DNA binding"/>
    <property type="evidence" value="ECO:0007669"/>
    <property type="project" value="UniProtKB-KW"/>
</dbReference>
<dbReference type="GO" id="GO:0045892">
    <property type="term" value="P:negative regulation of DNA-templated transcription"/>
    <property type="evidence" value="ECO:0007669"/>
    <property type="project" value="TreeGrafter"/>
</dbReference>
<evidence type="ECO:0000259" key="4">
    <source>
        <dbReference type="PROSITE" id="PS50949"/>
    </source>
</evidence>
<accession>A0A3A4K3J5</accession>
<dbReference type="PANTHER" id="PTHR44846">
    <property type="entry name" value="MANNOSYL-D-GLYCERATE TRANSPORT/METABOLISM SYSTEM REPRESSOR MNGR-RELATED"/>
    <property type="match status" value="1"/>
</dbReference>
<keyword evidence="1" id="KW-0805">Transcription regulation</keyword>
<dbReference type="SUPFAM" id="SSF46785">
    <property type="entry name" value="Winged helix' DNA-binding domain"/>
    <property type="match status" value="1"/>
</dbReference>
<organism evidence="5 6">
    <name type="scientific">Nocardia panacis</name>
    <dbReference type="NCBI Taxonomy" id="2340916"/>
    <lineage>
        <taxon>Bacteria</taxon>
        <taxon>Bacillati</taxon>
        <taxon>Actinomycetota</taxon>
        <taxon>Actinomycetes</taxon>
        <taxon>Mycobacteriales</taxon>
        <taxon>Nocardiaceae</taxon>
        <taxon>Nocardia</taxon>
    </lineage>
</organism>